<evidence type="ECO:0000256" key="8">
    <source>
        <dbReference type="ARBA" id="ARBA00022801"/>
    </source>
</evidence>
<keyword evidence="20" id="KW-1185">Reference proteome</keyword>
<keyword evidence="8" id="KW-0378">Hydrolase</keyword>
<dbReference type="EMBL" id="BNAB01000010">
    <property type="protein sequence ID" value="GHE02890.1"/>
    <property type="molecule type" value="Genomic_DNA"/>
</dbReference>
<evidence type="ECO:0000256" key="6">
    <source>
        <dbReference type="ARBA" id="ARBA00022670"/>
    </source>
</evidence>
<evidence type="ECO:0000256" key="2">
    <source>
        <dbReference type="ARBA" id="ARBA00004752"/>
    </source>
</evidence>
<evidence type="ECO:0000256" key="13">
    <source>
        <dbReference type="PIRSR" id="PIRSR618044-1"/>
    </source>
</evidence>
<evidence type="ECO:0000256" key="15">
    <source>
        <dbReference type="RuleBase" id="RU004016"/>
    </source>
</evidence>
<comment type="similarity">
    <text evidence="3 15">Belongs to the peptidase S11 family.</text>
</comment>
<dbReference type="Pfam" id="PF00768">
    <property type="entry name" value="Peptidase_S11"/>
    <property type="match status" value="1"/>
</dbReference>
<dbReference type="SUPFAM" id="SSF69189">
    <property type="entry name" value="Penicillin-binding protein associated domain"/>
    <property type="match status" value="1"/>
</dbReference>
<evidence type="ECO:0000256" key="5">
    <source>
        <dbReference type="ARBA" id="ARBA00022645"/>
    </source>
</evidence>
<evidence type="ECO:0000256" key="10">
    <source>
        <dbReference type="ARBA" id="ARBA00022984"/>
    </source>
</evidence>
<evidence type="ECO:0000256" key="9">
    <source>
        <dbReference type="ARBA" id="ARBA00022960"/>
    </source>
</evidence>
<dbReference type="InterPro" id="IPR012907">
    <property type="entry name" value="Peptidase_S11_C"/>
</dbReference>
<dbReference type="InterPro" id="IPR001967">
    <property type="entry name" value="Peptidase_S11_N"/>
</dbReference>
<evidence type="ECO:0000259" key="17">
    <source>
        <dbReference type="SMART" id="SM00936"/>
    </source>
</evidence>
<keyword evidence="11" id="KW-0961">Cell wall biogenesis/degradation</keyword>
<dbReference type="InterPro" id="IPR037167">
    <property type="entry name" value="Peptidase_S11_C_sf"/>
</dbReference>
<proteinExistence type="inferred from homology"/>
<keyword evidence="7 16" id="KW-0732">Signal</keyword>
<protein>
    <recommendedName>
        <fullName evidence="4">serine-type D-Ala-D-Ala carboxypeptidase</fullName>
        <ecNumber evidence="4">3.4.16.4</ecNumber>
    </recommendedName>
</protein>
<evidence type="ECO:0000313" key="18">
    <source>
        <dbReference type="EMBL" id="GHE02890.1"/>
    </source>
</evidence>
<feature type="domain" description="Peptidase S11 D-Ala-D-Ala carboxypeptidase A C-terminal" evidence="17">
    <location>
        <begin position="274"/>
        <end position="364"/>
    </location>
</feature>
<feature type="active site" description="Acyl-ester intermediate" evidence="13">
    <location>
        <position position="56"/>
    </location>
</feature>
<keyword evidence="9" id="KW-0133">Cell shape</keyword>
<gene>
    <name evidence="18" type="ORF">GCM10008024_24220</name>
    <name evidence="19" type="ORF">SAMN05444006_1113</name>
</gene>
<feature type="binding site" evidence="14">
    <location>
        <position position="224"/>
    </location>
    <ligand>
        <name>substrate</name>
    </ligand>
</feature>
<dbReference type="PRINTS" id="PR00725">
    <property type="entry name" value="DADACBPTASE1"/>
</dbReference>
<evidence type="ECO:0000256" key="11">
    <source>
        <dbReference type="ARBA" id="ARBA00023316"/>
    </source>
</evidence>
<evidence type="ECO:0000256" key="3">
    <source>
        <dbReference type="ARBA" id="ARBA00007164"/>
    </source>
</evidence>
<dbReference type="InterPro" id="IPR012338">
    <property type="entry name" value="Beta-lactam/transpept-like"/>
</dbReference>
<evidence type="ECO:0000256" key="12">
    <source>
        <dbReference type="ARBA" id="ARBA00034000"/>
    </source>
</evidence>
<dbReference type="InterPro" id="IPR015956">
    <property type="entry name" value="Peniciliin-bd_prot_C_sf"/>
</dbReference>
<evidence type="ECO:0000256" key="16">
    <source>
        <dbReference type="SAM" id="SignalP"/>
    </source>
</evidence>
<dbReference type="Gene3D" id="2.60.410.10">
    <property type="entry name" value="D-Ala-D-Ala carboxypeptidase, C-terminal domain"/>
    <property type="match status" value="1"/>
</dbReference>
<dbReference type="Gene3D" id="3.40.710.10">
    <property type="entry name" value="DD-peptidase/beta-lactamase superfamily"/>
    <property type="match status" value="1"/>
</dbReference>
<evidence type="ECO:0000256" key="1">
    <source>
        <dbReference type="ARBA" id="ARBA00003217"/>
    </source>
</evidence>
<dbReference type="EC" id="3.4.16.4" evidence="4"/>
<comment type="pathway">
    <text evidence="2">Cell wall biogenesis; peptidoglycan biosynthesis.</text>
</comment>
<comment type="caution">
    <text evidence="18">The sequence shown here is derived from an EMBL/GenBank/DDBJ whole genome shotgun (WGS) entry which is preliminary data.</text>
</comment>
<accession>A0AAN4UT22</accession>
<dbReference type="PANTHER" id="PTHR21581:SF6">
    <property type="entry name" value="TRAFFICKING PROTEIN PARTICLE COMPLEX SUBUNIT 12"/>
    <property type="match status" value="1"/>
</dbReference>
<dbReference type="GO" id="GO:0071555">
    <property type="term" value="P:cell wall organization"/>
    <property type="evidence" value="ECO:0007669"/>
    <property type="project" value="UniProtKB-KW"/>
</dbReference>
<dbReference type="GO" id="GO:0009252">
    <property type="term" value="P:peptidoglycan biosynthetic process"/>
    <property type="evidence" value="ECO:0007669"/>
    <property type="project" value="UniProtKB-KW"/>
</dbReference>
<dbReference type="AlphaFoldDB" id="A0AAN4UT22"/>
<sequence length="389" mass="41269">MMFSRLLAPVLLIVTLGAAHSAAAFDTIARSAYVVDVTTGTVLLSKNADTPEPPASMSKLMTVDLLFQALADGRVKMTDTATVSPDAVRLTHLGGSTMYLKVGDRPTIKQLIQGIIVNSGNDACVAVAEKLAGTESAFAKMMNAKAKELGLKHSEFANASGWPNPHQLMSMHDLAMLAMHIIKTYPQYYHFFGETEYDYDDRAPGNRFNRNPLLGLGIGADGMKTGHTVASGYGLVGTAKRDGRRVLVVLNGLPTEQSRGTEGEKLINWAFGQFSIKEVAKKGQVLAEAPVWMGDASQVGLAPAKDLKLLVPVVGGSQVSAKVIYDAPLKAPIKAGTKVADLVVSAPGLQDRTIPLVAASTVRRGGVTKRLTTAAAQLFRQVAGQAVNM</sequence>
<dbReference type="SMART" id="SM00936">
    <property type="entry name" value="PBP5_C"/>
    <property type="match status" value="1"/>
</dbReference>
<dbReference type="RefSeq" id="WP_035845600.1">
    <property type="nucleotide sequence ID" value="NZ_BNAB01000010.1"/>
</dbReference>
<evidence type="ECO:0000256" key="14">
    <source>
        <dbReference type="PIRSR" id="PIRSR618044-2"/>
    </source>
</evidence>
<dbReference type="PANTHER" id="PTHR21581">
    <property type="entry name" value="D-ALANYL-D-ALANINE CARBOXYPEPTIDASE"/>
    <property type="match status" value="1"/>
</dbReference>
<dbReference type="GO" id="GO:0009002">
    <property type="term" value="F:serine-type D-Ala-D-Ala carboxypeptidase activity"/>
    <property type="evidence" value="ECO:0007669"/>
    <property type="project" value="UniProtKB-EC"/>
</dbReference>
<evidence type="ECO:0000313" key="19">
    <source>
        <dbReference type="EMBL" id="SDX16266.1"/>
    </source>
</evidence>
<dbReference type="SUPFAM" id="SSF56601">
    <property type="entry name" value="beta-lactamase/transpeptidase-like"/>
    <property type="match status" value="1"/>
</dbReference>
<organism evidence="18 21">
    <name type="scientific">Allgaiera indica</name>
    <dbReference type="NCBI Taxonomy" id="765699"/>
    <lineage>
        <taxon>Bacteria</taxon>
        <taxon>Pseudomonadati</taxon>
        <taxon>Pseudomonadota</taxon>
        <taxon>Alphaproteobacteria</taxon>
        <taxon>Rhodobacterales</taxon>
        <taxon>Paracoccaceae</taxon>
        <taxon>Allgaiera</taxon>
    </lineage>
</organism>
<reference evidence="19 20" key="2">
    <citation type="submission" date="2016-10" db="EMBL/GenBank/DDBJ databases">
        <authorList>
            <person name="Varghese N."/>
            <person name="Submissions S."/>
        </authorList>
    </citation>
    <scope>NUCLEOTIDE SEQUENCE [LARGE SCALE GENOMIC DNA]</scope>
    <source>
        <strain evidence="19 20">DSM 24802</strain>
    </source>
</reference>
<feature type="signal peptide" evidence="16">
    <location>
        <begin position="1"/>
        <end position="24"/>
    </location>
</feature>
<comment type="function">
    <text evidence="1">Removes C-terminal D-alanyl residues from sugar-peptide cell wall precursors.</text>
</comment>
<dbReference type="EMBL" id="FNOB01000011">
    <property type="protein sequence ID" value="SDX16266.1"/>
    <property type="molecule type" value="Genomic_DNA"/>
</dbReference>
<evidence type="ECO:0000256" key="4">
    <source>
        <dbReference type="ARBA" id="ARBA00012448"/>
    </source>
</evidence>
<comment type="catalytic activity">
    <reaction evidence="12">
        <text>Preferential cleavage: (Ac)2-L-Lys-D-Ala-|-D-Ala. Also transpeptidation of peptidyl-alanyl moieties that are N-acyl substituents of D-alanine.</text>
        <dbReference type="EC" id="3.4.16.4"/>
    </reaction>
</comment>
<dbReference type="Proteomes" id="UP000199541">
    <property type="component" value="Unassembled WGS sequence"/>
</dbReference>
<reference evidence="18" key="3">
    <citation type="submission" date="2023-06" db="EMBL/GenBank/DDBJ databases">
        <authorList>
            <person name="Sun Q."/>
            <person name="Zhou Y."/>
        </authorList>
    </citation>
    <scope>NUCLEOTIDE SEQUENCE</scope>
    <source>
        <strain evidence="18">CGMCC 1.10859</strain>
    </source>
</reference>
<reference evidence="18" key="1">
    <citation type="journal article" date="2014" name="Int. J. Syst. Evol. Microbiol.">
        <title>Complete genome sequence of Corynebacterium casei LMG S-19264T (=DSM 44701T), isolated from a smear-ripened cheese.</title>
        <authorList>
            <consortium name="US DOE Joint Genome Institute (JGI-PGF)"/>
            <person name="Walter F."/>
            <person name="Albersmeier A."/>
            <person name="Kalinowski J."/>
            <person name="Ruckert C."/>
        </authorList>
    </citation>
    <scope>NUCLEOTIDE SEQUENCE</scope>
    <source>
        <strain evidence="18">CGMCC 1.10859</strain>
    </source>
</reference>
<dbReference type="Proteomes" id="UP000634647">
    <property type="component" value="Unassembled WGS sequence"/>
</dbReference>
<feature type="active site" evidence="13">
    <location>
        <position position="119"/>
    </location>
</feature>
<feature type="active site" description="Proton acceptor" evidence="13">
    <location>
        <position position="59"/>
    </location>
</feature>
<dbReference type="InterPro" id="IPR018044">
    <property type="entry name" value="Peptidase_S11"/>
</dbReference>
<dbReference type="Pfam" id="PF07943">
    <property type="entry name" value="PBP5_C"/>
    <property type="match status" value="1"/>
</dbReference>
<keyword evidence="10" id="KW-0573">Peptidoglycan synthesis</keyword>
<name>A0AAN4UT22_9RHOB</name>
<evidence type="ECO:0000313" key="21">
    <source>
        <dbReference type="Proteomes" id="UP000634647"/>
    </source>
</evidence>
<dbReference type="GO" id="GO:0006508">
    <property type="term" value="P:proteolysis"/>
    <property type="evidence" value="ECO:0007669"/>
    <property type="project" value="UniProtKB-KW"/>
</dbReference>
<keyword evidence="5 18" id="KW-0121">Carboxypeptidase</keyword>
<keyword evidence="6" id="KW-0645">Protease</keyword>
<feature type="chain" id="PRO_5042987313" description="serine-type D-Ala-D-Ala carboxypeptidase" evidence="16">
    <location>
        <begin position="25"/>
        <end position="389"/>
    </location>
</feature>
<dbReference type="GO" id="GO:0008360">
    <property type="term" value="P:regulation of cell shape"/>
    <property type="evidence" value="ECO:0007669"/>
    <property type="project" value="UniProtKB-KW"/>
</dbReference>
<evidence type="ECO:0000313" key="20">
    <source>
        <dbReference type="Proteomes" id="UP000199541"/>
    </source>
</evidence>
<evidence type="ECO:0000256" key="7">
    <source>
        <dbReference type="ARBA" id="ARBA00022729"/>
    </source>
</evidence>